<accession>A0ACB9LB67</accession>
<protein>
    <submittedName>
        <fullName evidence="1">Uncharacterized protein</fullName>
    </submittedName>
</protein>
<gene>
    <name evidence="1" type="ORF">L6164_029967</name>
</gene>
<evidence type="ECO:0000313" key="1">
    <source>
        <dbReference type="EMBL" id="KAI4306713.1"/>
    </source>
</evidence>
<name>A0ACB9LB67_BAUVA</name>
<evidence type="ECO:0000313" key="2">
    <source>
        <dbReference type="Proteomes" id="UP000828941"/>
    </source>
</evidence>
<organism evidence="1 2">
    <name type="scientific">Bauhinia variegata</name>
    <name type="common">Purple orchid tree</name>
    <name type="synonym">Phanera variegata</name>
    <dbReference type="NCBI Taxonomy" id="167791"/>
    <lineage>
        <taxon>Eukaryota</taxon>
        <taxon>Viridiplantae</taxon>
        <taxon>Streptophyta</taxon>
        <taxon>Embryophyta</taxon>
        <taxon>Tracheophyta</taxon>
        <taxon>Spermatophyta</taxon>
        <taxon>Magnoliopsida</taxon>
        <taxon>eudicotyledons</taxon>
        <taxon>Gunneridae</taxon>
        <taxon>Pentapetalae</taxon>
        <taxon>rosids</taxon>
        <taxon>fabids</taxon>
        <taxon>Fabales</taxon>
        <taxon>Fabaceae</taxon>
        <taxon>Cercidoideae</taxon>
        <taxon>Cercideae</taxon>
        <taxon>Bauhiniinae</taxon>
        <taxon>Bauhinia</taxon>
    </lineage>
</organism>
<dbReference type="EMBL" id="CM039437">
    <property type="protein sequence ID" value="KAI4306713.1"/>
    <property type="molecule type" value="Genomic_DNA"/>
</dbReference>
<sequence length="78" mass="8884">MDAIFLQSGIISASLQVILDRFSTFAQKEIGLLLGVDDELKKLERTLFKVQALVDSVKSKQQYWSCSNKGKQLWLHDL</sequence>
<dbReference type="Proteomes" id="UP000828941">
    <property type="component" value="Chromosome 12"/>
</dbReference>
<keyword evidence="2" id="KW-1185">Reference proteome</keyword>
<proteinExistence type="predicted"/>
<reference evidence="1 2" key="1">
    <citation type="journal article" date="2022" name="DNA Res.">
        <title>Chromosomal-level genome assembly of the orchid tree Bauhinia variegata (Leguminosae; Cercidoideae) supports the allotetraploid origin hypothesis of Bauhinia.</title>
        <authorList>
            <person name="Zhong Y."/>
            <person name="Chen Y."/>
            <person name="Zheng D."/>
            <person name="Pang J."/>
            <person name="Liu Y."/>
            <person name="Luo S."/>
            <person name="Meng S."/>
            <person name="Qian L."/>
            <person name="Wei D."/>
            <person name="Dai S."/>
            <person name="Zhou R."/>
        </authorList>
    </citation>
    <scope>NUCLEOTIDE SEQUENCE [LARGE SCALE GENOMIC DNA]</scope>
    <source>
        <strain evidence="1">BV-YZ2020</strain>
    </source>
</reference>
<comment type="caution">
    <text evidence="1">The sequence shown here is derived from an EMBL/GenBank/DDBJ whole genome shotgun (WGS) entry which is preliminary data.</text>
</comment>